<name>A0ABR1M4T1_9PEZI</name>
<evidence type="ECO:0000313" key="2">
    <source>
        <dbReference type="EMBL" id="KAK7541126.1"/>
    </source>
</evidence>
<dbReference type="GeneID" id="92032468"/>
<organism evidence="2 3">
    <name type="scientific">Phyllosticta citribraziliensis</name>
    <dbReference type="NCBI Taxonomy" id="989973"/>
    <lineage>
        <taxon>Eukaryota</taxon>
        <taxon>Fungi</taxon>
        <taxon>Dikarya</taxon>
        <taxon>Ascomycota</taxon>
        <taxon>Pezizomycotina</taxon>
        <taxon>Dothideomycetes</taxon>
        <taxon>Dothideomycetes incertae sedis</taxon>
        <taxon>Botryosphaeriales</taxon>
        <taxon>Phyllostictaceae</taxon>
        <taxon>Phyllosticta</taxon>
    </lineage>
</organism>
<evidence type="ECO:0000313" key="3">
    <source>
        <dbReference type="Proteomes" id="UP001360953"/>
    </source>
</evidence>
<evidence type="ECO:0000256" key="1">
    <source>
        <dbReference type="SAM" id="SignalP"/>
    </source>
</evidence>
<sequence length="236" mass="24920">MLPLYRVLFLVLSLLFSLLSVPHQNTSVPCRIAHSCLSAAASPNLRRLSCCTAATAPTPPAPMPPVVVVLPPWPSNDATPLRPTARAPARLAAPTPHRRMPAAAPAAAILRVGLDDVAAVPVELSEGWTKGEACALVVKCRVAVAEEVVGCIRCEVVVLSLGRVDVVGGRVTAWALVGDNGVVGTEGDKTYEACLLVLWGLCGVVWFVGDIRSDQIRCCDCGRGDMLLVVSLNVDW</sequence>
<keyword evidence="1" id="KW-0732">Signal</keyword>
<dbReference type="Proteomes" id="UP001360953">
    <property type="component" value="Unassembled WGS sequence"/>
</dbReference>
<feature type="chain" id="PRO_5045323857" evidence="1">
    <location>
        <begin position="21"/>
        <end position="236"/>
    </location>
</feature>
<protein>
    <submittedName>
        <fullName evidence="2">Uncharacterized protein</fullName>
    </submittedName>
</protein>
<keyword evidence="3" id="KW-1185">Reference proteome</keyword>
<feature type="signal peptide" evidence="1">
    <location>
        <begin position="1"/>
        <end position="20"/>
    </location>
</feature>
<dbReference type="RefSeq" id="XP_066658057.1">
    <property type="nucleotide sequence ID" value="XM_066799562.1"/>
</dbReference>
<comment type="caution">
    <text evidence="2">The sequence shown here is derived from an EMBL/GenBank/DDBJ whole genome shotgun (WGS) entry which is preliminary data.</text>
</comment>
<gene>
    <name evidence="2" type="ORF">J3D65DRAFT_617570</name>
</gene>
<proteinExistence type="predicted"/>
<accession>A0ABR1M4T1</accession>
<dbReference type="EMBL" id="JBBPEH010000003">
    <property type="protein sequence ID" value="KAK7541126.1"/>
    <property type="molecule type" value="Genomic_DNA"/>
</dbReference>
<reference evidence="2 3" key="1">
    <citation type="submission" date="2024-04" db="EMBL/GenBank/DDBJ databases">
        <title>Phyllosticta paracitricarpa is synonymous to the EU quarantine fungus P. citricarpa based on phylogenomic analyses.</title>
        <authorList>
            <consortium name="Lawrence Berkeley National Laboratory"/>
            <person name="Van ingen-buijs V.A."/>
            <person name="Van westerhoven A.C."/>
            <person name="Haridas S."/>
            <person name="Skiadas P."/>
            <person name="Martin F."/>
            <person name="Groenewald J.Z."/>
            <person name="Crous P.W."/>
            <person name="Seidl M.F."/>
        </authorList>
    </citation>
    <scope>NUCLEOTIDE SEQUENCE [LARGE SCALE GENOMIC DNA]</scope>
    <source>
        <strain evidence="2 3">CPC 17464</strain>
    </source>
</reference>